<evidence type="ECO:0000313" key="2">
    <source>
        <dbReference type="EMBL" id="SEC68856.1"/>
    </source>
</evidence>
<reference evidence="3" key="1">
    <citation type="submission" date="2016-10" db="EMBL/GenBank/DDBJ databases">
        <authorList>
            <person name="Varghese N."/>
        </authorList>
    </citation>
    <scope>NUCLEOTIDE SEQUENCE [LARGE SCALE GENOMIC DNA]</scope>
    <source>
        <strain evidence="3">DSM 44719</strain>
    </source>
</reference>
<sequence>MSPLRVHSCLMTRTSEVPGNSTTHIILVPGFWLGAWAWESVASDLAGHGHHVTTLTLPGLDSVDTDRSTIRLEDHISAVVDAVSATPPSERAVVVAHSGAGPVAYAASDRVPERLARLVYVDSGPLQDGAALREDLDPAVTEIPLPSWSELEAEGSSLDGLDDATLDMFRSRAVPEPAGPARDRLDLRDGSRLDVPTTVICTSFPSEVIRQMAEAGHPMAAELAQIAKVDYFDLPTGHWPMWSRPADLANAINAAATV</sequence>
<dbReference type="Proteomes" id="UP000183407">
    <property type="component" value="Unassembled WGS sequence"/>
</dbReference>
<protein>
    <submittedName>
        <fullName evidence="2">Pimeloyl-ACP methyl ester carboxylesterase</fullName>
    </submittedName>
</protein>
<dbReference type="GO" id="GO:0003824">
    <property type="term" value="F:catalytic activity"/>
    <property type="evidence" value="ECO:0007669"/>
    <property type="project" value="UniProtKB-ARBA"/>
</dbReference>
<dbReference type="EMBL" id="FNTL01000004">
    <property type="protein sequence ID" value="SEC68856.1"/>
    <property type="molecule type" value="Genomic_DNA"/>
</dbReference>
<dbReference type="InterPro" id="IPR029058">
    <property type="entry name" value="AB_hydrolase_fold"/>
</dbReference>
<name>A0A1H4UJ88_RHOJO</name>
<evidence type="ECO:0000313" key="3">
    <source>
        <dbReference type="Proteomes" id="UP000183407"/>
    </source>
</evidence>
<dbReference type="InterPro" id="IPR000073">
    <property type="entry name" value="AB_hydrolase_1"/>
</dbReference>
<accession>A0A1H4UJ88</accession>
<dbReference type="PANTHER" id="PTHR37017:SF11">
    <property type="entry name" value="ESTERASE_LIPASE_THIOESTERASE DOMAIN-CONTAINING PROTEIN"/>
    <property type="match status" value="1"/>
</dbReference>
<dbReference type="Pfam" id="PF12697">
    <property type="entry name" value="Abhydrolase_6"/>
    <property type="match status" value="1"/>
</dbReference>
<feature type="domain" description="AB hydrolase-1" evidence="1">
    <location>
        <begin position="25"/>
        <end position="251"/>
    </location>
</feature>
<evidence type="ECO:0000259" key="1">
    <source>
        <dbReference type="Pfam" id="PF12697"/>
    </source>
</evidence>
<dbReference type="Gene3D" id="3.40.50.1820">
    <property type="entry name" value="alpha/beta hydrolase"/>
    <property type="match status" value="1"/>
</dbReference>
<proteinExistence type="predicted"/>
<dbReference type="AlphaFoldDB" id="A0A1H4UJ88"/>
<dbReference type="SUPFAM" id="SSF53474">
    <property type="entry name" value="alpha/beta-Hydrolases"/>
    <property type="match status" value="1"/>
</dbReference>
<gene>
    <name evidence="2" type="ORF">SAMN04490220_2312</name>
</gene>
<dbReference type="InterPro" id="IPR052897">
    <property type="entry name" value="Sec-Metab_Biosynth_Hydrolase"/>
</dbReference>
<dbReference type="PANTHER" id="PTHR37017">
    <property type="entry name" value="AB HYDROLASE-1 DOMAIN-CONTAINING PROTEIN-RELATED"/>
    <property type="match status" value="1"/>
</dbReference>
<organism evidence="2 3">
    <name type="scientific">Rhodococcus jostii</name>
    <dbReference type="NCBI Taxonomy" id="132919"/>
    <lineage>
        <taxon>Bacteria</taxon>
        <taxon>Bacillati</taxon>
        <taxon>Actinomycetota</taxon>
        <taxon>Actinomycetes</taxon>
        <taxon>Mycobacteriales</taxon>
        <taxon>Nocardiaceae</taxon>
        <taxon>Rhodococcus</taxon>
    </lineage>
</organism>